<dbReference type="InterPro" id="IPR010985">
    <property type="entry name" value="Ribbon_hlx_hlx"/>
</dbReference>
<dbReference type="GO" id="GO:0006355">
    <property type="term" value="P:regulation of DNA-templated transcription"/>
    <property type="evidence" value="ECO:0007669"/>
    <property type="project" value="InterPro"/>
</dbReference>
<accession>A0A840HTN5</accession>
<dbReference type="InterPro" id="IPR038296">
    <property type="entry name" value="ParD_sf"/>
</dbReference>
<reference evidence="2 3" key="1">
    <citation type="submission" date="2020-08" db="EMBL/GenBank/DDBJ databases">
        <title>Genomic Encyclopedia of Type Strains, Phase IV (KMG-IV): sequencing the most valuable type-strain genomes for metagenomic binning, comparative biology and taxonomic classification.</title>
        <authorList>
            <person name="Goeker M."/>
        </authorList>
    </citation>
    <scope>NUCLEOTIDE SEQUENCE [LARGE SCALE GENOMIC DNA]</scope>
    <source>
        <strain evidence="2 3">DSM 7465</strain>
    </source>
</reference>
<dbReference type="Proteomes" id="UP000575068">
    <property type="component" value="Unassembled WGS sequence"/>
</dbReference>
<dbReference type="Pfam" id="PF03693">
    <property type="entry name" value="ParD_antitoxin"/>
    <property type="match status" value="1"/>
</dbReference>
<dbReference type="RefSeq" id="WP_184474669.1">
    <property type="nucleotide sequence ID" value="NZ_JACHOV010000003.1"/>
</dbReference>
<gene>
    <name evidence="2" type="ORF">HNQ99_001147</name>
</gene>
<evidence type="ECO:0000313" key="3">
    <source>
        <dbReference type="Proteomes" id="UP000575068"/>
    </source>
</evidence>
<keyword evidence="3" id="KW-1185">Reference proteome</keyword>
<dbReference type="Gene3D" id="6.10.10.120">
    <property type="entry name" value="Antitoxin ParD1-like"/>
    <property type="match status" value="1"/>
</dbReference>
<comment type="caution">
    <text evidence="2">The sequence shown here is derived from an EMBL/GenBank/DDBJ whole genome shotgun (WGS) entry which is preliminary data.</text>
</comment>
<organism evidence="2 3">
    <name type="scientific">Rhizorhapis suberifaciens</name>
    <name type="common">corky root of lettuce</name>
    <dbReference type="NCBI Taxonomy" id="13656"/>
    <lineage>
        <taxon>Bacteria</taxon>
        <taxon>Pseudomonadati</taxon>
        <taxon>Pseudomonadota</taxon>
        <taxon>Alphaproteobacteria</taxon>
        <taxon>Sphingomonadales</taxon>
        <taxon>Sphingomonadaceae</taxon>
        <taxon>Rhizorhapis</taxon>
    </lineage>
</organism>
<protein>
    <submittedName>
        <fullName evidence="2">Antitoxin ParD1/3/4</fullName>
    </submittedName>
</protein>
<dbReference type="SUPFAM" id="SSF47598">
    <property type="entry name" value="Ribbon-helix-helix"/>
    <property type="match status" value="1"/>
</dbReference>
<name>A0A840HTN5_9SPHN</name>
<sequence>MTERSSKPVTVTLGGMAERAQKLVDSGRYASISEVVRAGLRALDREEATLDALLKAKLEEALADPRPPVPMDEAFARIRAGLDRKI</sequence>
<dbReference type="InterPro" id="IPR022789">
    <property type="entry name" value="ParD"/>
</dbReference>
<dbReference type="AlphaFoldDB" id="A0A840HTN5"/>
<proteinExistence type="predicted"/>
<dbReference type="NCBIfam" id="TIGR02606">
    <property type="entry name" value="antidote_CC2985"/>
    <property type="match status" value="1"/>
</dbReference>
<evidence type="ECO:0000313" key="2">
    <source>
        <dbReference type="EMBL" id="MBB4640854.1"/>
    </source>
</evidence>
<keyword evidence="1" id="KW-1277">Toxin-antitoxin system</keyword>
<dbReference type="EMBL" id="JACHOV010000003">
    <property type="protein sequence ID" value="MBB4640854.1"/>
    <property type="molecule type" value="Genomic_DNA"/>
</dbReference>
<evidence type="ECO:0000256" key="1">
    <source>
        <dbReference type="ARBA" id="ARBA00022649"/>
    </source>
</evidence>